<organism evidence="2 3">
    <name type="scientific">Lutzomyia longipalpis</name>
    <name type="common">Sand fly</name>
    <dbReference type="NCBI Taxonomy" id="7200"/>
    <lineage>
        <taxon>Eukaryota</taxon>
        <taxon>Metazoa</taxon>
        <taxon>Ecdysozoa</taxon>
        <taxon>Arthropoda</taxon>
        <taxon>Hexapoda</taxon>
        <taxon>Insecta</taxon>
        <taxon>Pterygota</taxon>
        <taxon>Neoptera</taxon>
        <taxon>Endopterygota</taxon>
        <taxon>Diptera</taxon>
        <taxon>Nematocera</taxon>
        <taxon>Psychodoidea</taxon>
        <taxon>Psychodidae</taxon>
        <taxon>Lutzomyia</taxon>
        <taxon>Lutzomyia</taxon>
    </lineage>
</organism>
<dbReference type="EMBL" id="AJWK01012110">
    <property type="status" value="NOT_ANNOTATED_CDS"/>
    <property type="molecule type" value="Genomic_DNA"/>
</dbReference>
<reference evidence="2" key="1">
    <citation type="submission" date="2020-05" db="UniProtKB">
        <authorList>
            <consortium name="EnsemblMetazoa"/>
        </authorList>
    </citation>
    <scope>IDENTIFICATION</scope>
    <source>
        <strain evidence="2">Jacobina</strain>
    </source>
</reference>
<proteinExistence type="predicted"/>
<evidence type="ECO:0000313" key="2">
    <source>
        <dbReference type="EnsemblMetazoa" id="LLOJ003799-PA"/>
    </source>
</evidence>
<name>A0A1B0CH87_LUTLO</name>
<evidence type="ECO:0000256" key="1">
    <source>
        <dbReference type="SAM" id="Coils"/>
    </source>
</evidence>
<evidence type="ECO:0000313" key="3">
    <source>
        <dbReference type="Proteomes" id="UP000092461"/>
    </source>
</evidence>
<dbReference type="VEuPathDB" id="VectorBase:LLONM1_003587"/>
<accession>A0A1B0CH87</accession>
<keyword evidence="1" id="KW-0175">Coiled coil</keyword>
<sequence length="211" mass="24567">MKKFQNEFEASKRELLDGKYLEYDPEWKKLFTWLRDSITIDNYVSPSIEENVKNHEFDDEIDTIEEDFPGIFEVEESDVKEAEAQLNILLKAEGEYREQNDQLRKIINQVNEDIREISKELTDTYAQAEIWGEKVAGLEAQLDTLTAQKDDSEKKLMEMYKNPEEVLAVGHIPIDYLKMNMEIAWKRLGTCMAAFNTEGSALDGQRLNQDT</sequence>
<protein>
    <submittedName>
        <fullName evidence="2">Uncharacterized protein</fullName>
    </submittedName>
</protein>
<dbReference type="Proteomes" id="UP000092461">
    <property type="component" value="Unassembled WGS sequence"/>
</dbReference>
<dbReference type="EMBL" id="AJWK01012109">
    <property type="status" value="NOT_ANNOTATED_CDS"/>
    <property type="molecule type" value="Genomic_DNA"/>
</dbReference>
<dbReference type="SUPFAM" id="SSF57997">
    <property type="entry name" value="Tropomyosin"/>
    <property type="match status" value="1"/>
</dbReference>
<keyword evidence="3" id="KW-1185">Reference proteome</keyword>
<dbReference type="VEuPathDB" id="VectorBase:LLOJ003799"/>
<feature type="coiled-coil region" evidence="1">
    <location>
        <begin position="72"/>
        <end position="162"/>
    </location>
</feature>
<dbReference type="EnsemblMetazoa" id="LLOJ003799-RA">
    <property type="protein sequence ID" value="LLOJ003799-PA"/>
    <property type="gene ID" value="LLOJ003799"/>
</dbReference>
<dbReference type="AlphaFoldDB" id="A0A1B0CH87"/>